<dbReference type="GO" id="GO:0016740">
    <property type="term" value="F:transferase activity"/>
    <property type="evidence" value="ECO:0007669"/>
    <property type="project" value="UniProtKB-KW"/>
</dbReference>
<dbReference type="SUPFAM" id="SSF55729">
    <property type="entry name" value="Acyl-CoA N-acyltransferases (Nat)"/>
    <property type="match status" value="1"/>
</dbReference>
<reference evidence="1 2" key="1">
    <citation type="submission" date="2019-09" db="EMBL/GenBank/DDBJ databases">
        <title>Chitinophaga ginsengihumi sp. nov., isolated from soil of ginseng rhizosphere.</title>
        <authorList>
            <person name="Lee J."/>
        </authorList>
    </citation>
    <scope>NUCLEOTIDE SEQUENCE [LARGE SCALE GENOMIC DNA]</scope>
    <source>
        <strain evidence="1 2">BN140078</strain>
    </source>
</reference>
<accession>A0A5B2W3I4</accession>
<keyword evidence="2" id="KW-1185">Reference proteome</keyword>
<proteinExistence type="predicted"/>
<dbReference type="InterPro" id="IPR016181">
    <property type="entry name" value="Acyl_CoA_acyltransferase"/>
</dbReference>
<organism evidence="1 2">
    <name type="scientific">Chitinophaga agrisoli</name>
    <dbReference type="NCBI Taxonomy" id="2607653"/>
    <lineage>
        <taxon>Bacteria</taxon>
        <taxon>Pseudomonadati</taxon>
        <taxon>Bacteroidota</taxon>
        <taxon>Chitinophagia</taxon>
        <taxon>Chitinophagales</taxon>
        <taxon>Chitinophagaceae</taxon>
        <taxon>Chitinophaga</taxon>
    </lineage>
</organism>
<comment type="caution">
    <text evidence="1">The sequence shown here is derived from an EMBL/GenBank/DDBJ whole genome shotgun (WGS) entry which is preliminary data.</text>
</comment>
<reference evidence="1 2" key="2">
    <citation type="submission" date="2019-09" db="EMBL/GenBank/DDBJ databases">
        <authorList>
            <person name="Jin C."/>
        </authorList>
    </citation>
    <scope>NUCLEOTIDE SEQUENCE [LARGE SCALE GENOMIC DNA]</scope>
    <source>
        <strain evidence="1 2">BN140078</strain>
    </source>
</reference>
<dbReference type="AlphaFoldDB" id="A0A5B2W3I4"/>
<sequence>MESSDIVVRLAHAADTDFALPIAAEMEASARARGTGIAKRSPEMIKEKILQGKAIIAFTKDGVWAGFSYLQTWEQEKFVSNSGLIVAPAFRGLGVAAVIKQRLFELCRMRYPEARIFGITTGGAVMKINARLGFVPVTYADITQDPAFWEGCKSCVNYPILSAKGLKHCLCTAMLFEPSAQ</sequence>
<keyword evidence="1" id="KW-0808">Transferase</keyword>
<protein>
    <submittedName>
        <fullName evidence="1">N-acetyltransferase</fullName>
    </submittedName>
</protein>
<dbReference type="EMBL" id="VUOC01000001">
    <property type="protein sequence ID" value="KAA2245086.1"/>
    <property type="molecule type" value="Genomic_DNA"/>
</dbReference>
<name>A0A5B2W3I4_9BACT</name>
<evidence type="ECO:0000313" key="2">
    <source>
        <dbReference type="Proteomes" id="UP000324611"/>
    </source>
</evidence>
<dbReference type="Proteomes" id="UP000324611">
    <property type="component" value="Unassembled WGS sequence"/>
</dbReference>
<gene>
    <name evidence="1" type="ORF">F0L74_03750</name>
</gene>
<dbReference type="Gene3D" id="3.40.630.30">
    <property type="match status" value="1"/>
</dbReference>
<evidence type="ECO:0000313" key="1">
    <source>
        <dbReference type="EMBL" id="KAA2245086.1"/>
    </source>
</evidence>
<dbReference type="RefSeq" id="WP_149836482.1">
    <property type="nucleotide sequence ID" value="NZ_VUOC01000001.1"/>
</dbReference>